<proteinExistence type="predicted"/>
<sequence>MARQRIWRYTKRDEEEGGGGSHLFHLGGLIHLWGGWPPSLVAAATRPREARPGCLRQEEGKAAARARREGRGDVGEKNVGWPSYALSGARFEVARVFGKSIPSIRRWWKGSQARTRGRSDRP</sequence>
<gene>
    <name evidence="2" type="primary">P0587F01.10</name>
</gene>
<evidence type="ECO:0000313" key="2">
    <source>
        <dbReference type="EMBL" id="BAH47699.1"/>
    </source>
</evidence>
<dbReference type="AlphaFoldDB" id="C1AR03"/>
<name>C1AR03_ORYSJ</name>
<feature type="region of interest" description="Disordered" evidence="1">
    <location>
        <begin position="48"/>
        <end position="74"/>
    </location>
</feature>
<evidence type="ECO:0000256" key="1">
    <source>
        <dbReference type="SAM" id="MobiDB-lite"/>
    </source>
</evidence>
<dbReference type="EMBL" id="AP011109">
    <property type="protein sequence ID" value="BAH47699.1"/>
    <property type="molecule type" value="Genomic_DNA"/>
</dbReference>
<organism evidence="2">
    <name type="scientific">Oryza sativa subsp. japonica</name>
    <name type="common">Rice</name>
    <dbReference type="NCBI Taxonomy" id="39947"/>
    <lineage>
        <taxon>Eukaryota</taxon>
        <taxon>Viridiplantae</taxon>
        <taxon>Streptophyta</taxon>
        <taxon>Embryophyta</taxon>
        <taxon>Tracheophyta</taxon>
        <taxon>Spermatophyta</taxon>
        <taxon>Magnoliopsida</taxon>
        <taxon>Liliopsida</taxon>
        <taxon>Poales</taxon>
        <taxon>Poaceae</taxon>
        <taxon>BOP clade</taxon>
        <taxon>Oryzoideae</taxon>
        <taxon>Oryzeae</taxon>
        <taxon>Oryzinae</taxon>
        <taxon>Oryza</taxon>
        <taxon>Oryza sativa</taxon>
    </lineage>
</organism>
<protein>
    <submittedName>
        <fullName evidence="2">Uncharacterized protein P0587F01.10</fullName>
    </submittedName>
</protein>
<reference evidence="2" key="1">
    <citation type="submission" date="2009-03" db="EMBL/GenBank/DDBJ databases">
        <title>Oryza sativa nipponbare(GA3) genomic DNA, chromosome 5, PAC clone:P0587F01, partial.</title>
        <authorList>
            <person name="Matsumoto T."/>
            <person name="Wu J."/>
            <person name="Kanamori H."/>
        </authorList>
    </citation>
    <scope>NUCLEOTIDE SEQUENCE</scope>
</reference>
<accession>C1AR03</accession>